<evidence type="ECO:0000313" key="2">
    <source>
        <dbReference type="EMBL" id="CAD6272437.1"/>
    </source>
</evidence>
<feature type="compositionally biased region" description="Low complexity" evidence="1">
    <location>
        <begin position="42"/>
        <end position="57"/>
    </location>
</feature>
<gene>
    <name evidence="2" type="ORF">NCGR_LOCUS55712</name>
</gene>
<organism evidence="2 3">
    <name type="scientific">Miscanthus lutarioriparius</name>
    <dbReference type="NCBI Taxonomy" id="422564"/>
    <lineage>
        <taxon>Eukaryota</taxon>
        <taxon>Viridiplantae</taxon>
        <taxon>Streptophyta</taxon>
        <taxon>Embryophyta</taxon>
        <taxon>Tracheophyta</taxon>
        <taxon>Spermatophyta</taxon>
        <taxon>Magnoliopsida</taxon>
        <taxon>Liliopsida</taxon>
        <taxon>Poales</taxon>
        <taxon>Poaceae</taxon>
        <taxon>PACMAD clade</taxon>
        <taxon>Panicoideae</taxon>
        <taxon>Andropogonodae</taxon>
        <taxon>Andropogoneae</taxon>
        <taxon>Saccharinae</taxon>
        <taxon>Miscanthus</taxon>
    </lineage>
</organism>
<dbReference type="AlphaFoldDB" id="A0A811RPD4"/>
<evidence type="ECO:0000256" key="1">
    <source>
        <dbReference type="SAM" id="MobiDB-lite"/>
    </source>
</evidence>
<accession>A0A811RPD4</accession>
<comment type="caution">
    <text evidence="2">The sequence shown here is derived from an EMBL/GenBank/DDBJ whole genome shotgun (WGS) entry which is preliminary data.</text>
</comment>
<name>A0A811RPD4_9POAL</name>
<feature type="region of interest" description="Disordered" evidence="1">
    <location>
        <begin position="1"/>
        <end position="61"/>
    </location>
</feature>
<dbReference type="EMBL" id="CAJGYO010000016">
    <property type="protein sequence ID" value="CAD6272437.1"/>
    <property type="molecule type" value="Genomic_DNA"/>
</dbReference>
<reference evidence="2" key="1">
    <citation type="submission" date="2020-10" db="EMBL/GenBank/DDBJ databases">
        <authorList>
            <person name="Han B."/>
            <person name="Lu T."/>
            <person name="Zhao Q."/>
            <person name="Huang X."/>
            <person name="Zhao Y."/>
        </authorList>
    </citation>
    <scope>NUCLEOTIDE SEQUENCE</scope>
</reference>
<feature type="region of interest" description="Disordered" evidence="1">
    <location>
        <begin position="90"/>
        <end position="110"/>
    </location>
</feature>
<evidence type="ECO:0000313" key="3">
    <source>
        <dbReference type="Proteomes" id="UP000604825"/>
    </source>
</evidence>
<dbReference type="Proteomes" id="UP000604825">
    <property type="component" value="Unassembled WGS sequence"/>
</dbReference>
<keyword evidence="3" id="KW-1185">Reference proteome</keyword>
<sequence>MLGHPRRQAGEQTVPATRGSRRESEEMPTVARSTPHARTQPSVSTSPDSRPSSTTTSDVRHWYSVGRPDQCVFSSTHRRDVDDTANAHSSAVSCSHTTLAPVRKSCKQPSSEHTGRALYMLQYVIPPWLPYQVQRREEGTGRRRKLEAVRGGRKPWIDAELLMLLDLSLRPMSCAGVNDGKLRRLDKYYKQTRRGF</sequence>
<protein>
    <submittedName>
        <fullName evidence="2">Uncharacterized protein</fullName>
    </submittedName>
</protein>
<proteinExistence type="predicted"/>